<proteinExistence type="predicted"/>
<sequence>MTGPGLSMFWSEEKSTIQIEDEQFALDGHEGREYRGRRPWERRAGAGASQATCRFLGLEIIIGTPSARNLGYRKINPISNLGQPESMTGRTIGPTDAAQRKLEWASSAAAVVQRFAETSVVKEPNQDNVHRPANTFTIAAGYHVECDGHNISLHPIGGDNSNTYEIYTHPPGQNAEYGFLAQVTFTDATGGQILLPSRRYFQLHDPCAKVGHFSGAGEVMEQLFQDVEDIKVLAGDGGSHDLLSFST</sequence>
<dbReference type="OrthoDB" id="2104739at2759"/>
<dbReference type="EMBL" id="MU250534">
    <property type="protein sequence ID" value="KAG7446608.1"/>
    <property type="molecule type" value="Genomic_DNA"/>
</dbReference>
<dbReference type="GeneID" id="66099479"/>
<protein>
    <submittedName>
        <fullName evidence="1">Uncharacterized protein</fullName>
    </submittedName>
</protein>
<evidence type="ECO:0000313" key="1">
    <source>
        <dbReference type="EMBL" id="KAG7446608.1"/>
    </source>
</evidence>
<dbReference type="Proteomes" id="UP000812287">
    <property type="component" value="Unassembled WGS sequence"/>
</dbReference>
<reference evidence="1" key="1">
    <citation type="submission" date="2020-11" db="EMBL/GenBank/DDBJ databases">
        <title>Adaptations for nitrogen fixation in a non-lichenized fungal sporocarp promotes dispersal by wood-feeding termites.</title>
        <authorList>
            <consortium name="DOE Joint Genome Institute"/>
            <person name="Koch R.A."/>
            <person name="Yoon G."/>
            <person name="Arayal U."/>
            <person name="Lail K."/>
            <person name="Amirebrahimi M."/>
            <person name="Labutti K."/>
            <person name="Lipzen A."/>
            <person name="Riley R."/>
            <person name="Barry K."/>
            <person name="Henrissat B."/>
            <person name="Grigoriev I.V."/>
            <person name="Herr J.R."/>
            <person name="Aime M.C."/>
        </authorList>
    </citation>
    <scope>NUCLEOTIDE SEQUENCE</scope>
    <source>
        <strain evidence="1">MCA 3950</strain>
    </source>
</reference>
<comment type="caution">
    <text evidence="1">The sequence shown here is derived from an EMBL/GenBank/DDBJ whole genome shotgun (WGS) entry which is preliminary data.</text>
</comment>
<keyword evidence="2" id="KW-1185">Reference proteome</keyword>
<gene>
    <name evidence="1" type="ORF">BT62DRAFT_1005895</name>
</gene>
<dbReference type="RefSeq" id="XP_043040108.1">
    <property type="nucleotide sequence ID" value="XM_043177192.1"/>
</dbReference>
<organism evidence="1 2">
    <name type="scientific">Guyanagaster necrorhizus</name>
    <dbReference type="NCBI Taxonomy" id="856835"/>
    <lineage>
        <taxon>Eukaryota</taxon>
        <taxon>Fungi</taxon>
        <taxon>Dikarya</taxon>
        <taxon>Basidiomycota</taxon>
        <taxon>Agaricomycotina</taxon>
        <taxon>Agaricomycetes</taxon>
        <taxon>Agaricomycetidae</taxon>
        <taxon>Agaricales</taxon>
        <taxon>Marasmiineae</taxon>
        <taxon>Physalacriaceae</taxon>
        <taxon>Guyanagaster</taxon>
    </lineage>
</organism>
<evidence type="ECO:0000313" key="2">
    <source>
        <dbReference type="Proteomes" id="UP000812287"/>
    </source>
</evidence>
<dbReference type="AlphaFoldDB" id="A0A9P7VSH0"/>
<accession>A0A9P7VSH0</accession>
<name>A0A9P7VSH0_9AGAR</name>